<dbReference type="EMBL" id="CBXF010000164">
    <property type="protein sequence ID" value="CDL85799.1"/>
    <property type="molecule type" value="Genomic_DNA"/>
</dbReference>
<dbReference type="PANTHER" id="PTHR46889">
    <property type="entry name" value="TRANSPOSASE INSF FOR INSERTION SEQUENCE IS3B-RELATED"/>
    <property type="match status" value="1"/>
</dbReference>
<proteinExistence type="predicted"/>
<dbReference type="Gene3D" id="3.30.420.10">
    <property type="entry name" value="Ribonuclease H-like superfamily/Ribonuclease H"/>
    <property type="match status" value="1"/>
</dbReference>
<evidence type="ECO:0000313" key="4">
    <source>
        <dbReference type="Proteomes" id="UP000019202"/>
    </source>
</evidence>
<comment type="caution">
    <text evidence="3">The sequence shown here is derived from an EMBL/GenBank/DDBJ whole genome shotgun (WGS) entry which is preliminary data.</text>
</comment>
<name>W1J4Y4_9GAMM</name>
<reference evidence="3" key="1">
    <citation type="submission" date="2013-11" db="EMBL/GenBank/DDBJ databases">
        <title>Draft genome sequence and annotation of the entomopathogenic bacteria, Xenorhabdus cabanillasi strain JM26 and Xenorhabdus szentirmai strain DSM 16338.</title>
        <authorList>
            <person name="Gualtieri M."/>
            <person name="Ogier J.C."/>
            <person name="Pages S."/>
            <person name="Givaudan A."/>
            <person name="Gaudriault S."/>
        </authorList>
    </citation>
    <scope>NUCLEOTIDE SEQUENCE [LARGE SCALE GENOMIC DNA]</scope>
    <source>
        <strain evidence="3">DSM 16338</strain>
    </source>
</reference>
<accession>W1J4Y4</accession>
<organism evidence="3 4">
    <name type="scientific">Xenorhabdus szentirmaii DSM 16338</name>
    <dbReference type="NCBI Taxonomy" id="1427518"/>
    <lineage>
        <taxon>Bacteria</taxon>
        <taxon>Pseudomonadati</taxon>
        <taxon>Pseudomonadota</taxon>
        <taxon>Gammaproteobacteria</taxon>
        <taxon>Enterobacterales</taxon>
        <taxon>Morganellaceae</taxon>
        <taxon>Xenorhabdus</taxon>
    </lineage>
</organism>
<dbReference type="SUPFAM" id="SSF53098">
    <property type="entry name" value="Ribonuclease H-like"/>
    <property type="match status" value="1"/>
</dbReference>
<keyword evidence="4" id="KW-1185">Reference proteome</keyword>
<dbReference type="STRING" id="1427518.XSR1_990003"/>
<sequence>MHYPVVLLCQLFGIHRSSYQAWRTRKKSPDPERVRLKSLIREAFQESHGSAGARTMALMVTAKGRPLGRWLAGKLMAEMGLVSCQPSRHKSPRGTPEHLDIPNHLGRQFAVTEPNQLWYGDVTFVWTGKGWVYLAVVIDLFARKPVGWAMSCSPDSALTKRRSK</sequence>
<dbReference type="GO" id="GO:0015074">
    <property type="term" value="P:DNA integration"/>
    <property type="evidence" value="ECO:0007669"/>
    <property type="project" value="InterPro"/>
</dbReference>
<feature type="domain" description="HTH-like" evidence="2">
    <location>
        <begin position="34"/>
        <end position="86"/>
    </location>
</feature>
<dbReference type="InterPro" id="IPR050900">
    <property type="entry name" value="Transposase_IS3/IS150/IS904"/>
</dbReference>
<dbReference type="AlphaFoldDB" id="W1J4Y4"/>
<dbReference type="GO" id="GO:0003676">
    <property type="term" value="F:nucleic acid binding"/>
    <property type="evidence" value="ECO:0007669"/>
    <property type="project" value="InterPro"/>
</dbReference>
<dbReference type="InterPro" id="IPR001584">
    <property type="entry name" value="Integrase_cat-core"/>
</dbReference>
<evidence type="ECO:0000259" key="1">
    <source>
        <dbReference type="Pfam" id="PF00665"/>
    </source>
</evidence>
<evidence type="ECO:0000259" key="2">
    <source>
        <dbReference type="Pfam" id="PF13276"/>
    </source>
</evidence>
<feature type="domain" description="Integrase catalytic" evidence="1">
    <location>
        <begin position="112"/>
        <end position="159"/>
    </location>
</feature>
<dbReference type="InterPro" id="IPR025948">
    <property type="entry name" value="HTH-like_dom"/>
</dbReference>
<dbReference type="InterPro" id="IPR012337">
    <property type="entry name" value="RNaseH-like_sf"/>
</dbReference>
<protein>
    <submittedName>
        <fullName evidence="3">Transposase</fullName>
    </submittedName>
</protein>
<dbReference type="InterPro" id="IPR036397">
    <property type="entry name" value="RNaseH_sf"/>
</dbReference>
<dbReference type="Pfam" id="PF00665">
    <property type="entry name" value="rve"/>
    <property type="match status" value="1"/>
</dbReference>
<gene>
    <name evidence="3" type="ORF">XSR1_990003</name>
</gene>
<dbReference type="Pfam" id="PF13276">
    <property type="entry name" value="HTH_21"/>
    <property type="match status" value="1"/>
</dbReference>
<dbReference type="Proteomes" id="UP000019202">
    <property type="component" value="Unassembled WGS sequence"/>
</dbReference>
<evidence type="ECO:0000313" key="3">
    <source>
        <dbReference type="EMBL" id="CDL85799.1"/>
    </source>
</evidence>
<dbReference type="PANTHER" id="PTHR46889:SF4">
    <property type="entry name" value="TRANSPOSASE INSO FOR INSERTION SEQUENCE ELEMENT IS911B-RELATED"/>
    <property type="match status" value="1"/>
</dbReference>